<dbReference type="PANTHER" id="PTHR11886">
    <property type="entry name" value="DYNEIN LIGHT CHAIN"/>
    <property type="match status" value="1"/>
</dbReference>
<name>A0A0F7UTP6_TOXGV</name>
<keyword evidence="1" id="KW-0505">Motor protein</keyword>
<gene>
    <name evidence="2" type="ORF">BN1205_090510</name>
</gene>
<keyword evidence="1" id="KW-0206">Cytoskeleton</keyword>
<protein>
    <recommendedName>
        <fullName evidence="1">Dynein light chain</fullName>
    </recommendedName>
</protein>
<dbReference type="SMART" id="SM01375">
    <property type="entry name" value="Dynein_light"/>
    <property type="match status" value="1"/>
</dbReference>
<sequence length="109" mass="12132">MSLAKAVVRQADMDPLEVEFFISEAMKEFASFALLFSMLLLCARALCDFQLAMATFLKQQAVERGGGTGGSAAWHVVVGRNFASNLTHETDHYLYFYIGQTGFLVWKTP</sequence>
<dbReference type="InterPro" id="IPR001372">
    <property type="entry name" value="Dynein_light_chain_typ-1/2"/>
</dbReference>
<keyword evidence="1" id="KW-0963">Cytoplasm</keyword>
<dbReference type="Pfam" id="PF01221">
    <property type="entry name" value="Dynein_light"/>
    <property type="match status" value="1"/>
</dbReference>
<dbReference type="EMBL" id="LN714495">
    <property type="protein sequence ID" value="CEL73421.1"/>
    <property type="molecule type" value="Genomic_DNA"/>
</dbReference>
<organism evidence="2">
    <name type="scientific">Toxoplasma gondii (strain ATCC 50861 / VEG)</name>
    <dbReference type="NCBI Taxonomy" id="432359"/>
    <lineage>
        <taxon>Eukaryota</taxon>
        <taxon>Sar</taxon>
        <taxon>Alveolata</taxon>
        <taxon>Apicomplexa</taxon>
        <taxon>Conoidasida</taxon>
        <taxon>Coccidia</taxon>
        <taxon>Eucoccidiorida</taxon>
        <taxon>Eimeriorina</taxon>
        <taxon>Sarcocystidae</taxon>
        <taxon>Toxoplasma</taxon>
    </lineage>
</organism>
<dbReference type="GO" id="GO:0007017">
    <property type="term" value="P:microtubule-based process"/>
    <property type="evidence" value="ECO:0007669"/>
    <property type="project" value="InterPro"/>
</dbReference>
<dbReference type="GO" id="GO:0045505">
    <property type="term" value="F:dynein intermediate chain binding"/>
    <property type="evidence" value="ECO:0007669"/>
    <property type="project" value="TreeGrafter"/>
</dbReference>
<comment type="subcellular location">
    <subcellularLocation>
        <location evidence="1">Cytoplasm</location>
        <location evidence="1">Cytoskeleton</location>
    </subcellularLocation>
</comment>
<keyword evidence="1" id="KW-0493">Microtubule</keyword>
<dbReference type="GO" id="GO:0005868">
    <property type="term" value="C:cytoplasmic dynein complex"/>
    <property type="evidence" value="ECO:0007669"/>
    <property type="project" value="TreeGrafter"/>
</dbReference>
<dbReference type="GO" id="GO:0005874">
    <property type="term" value="C:microtubule"/>
    <property type="evidence" value="ECO:0007669"/>
    <property type="project" value="UniProtKB-KW"/>
</dbReference>
<dbReference type="SUPFAM" id="SSF54648">
    <property type="entry name" value="DLC"/>
    <property type="match status" value="1"/>
</dbReference>
<dbReference type="InterPro" id="IPR037177">
    <property type="entry name" value="DLC_sf"/>
</dbReference>
<evidence type="ECO:0000313" key="2">
    <source>
        <dbReference type="EMBL" id="CEL73421.1"/>
    </source>
</evidence>
<keyword evidence="1" id="KW-0243">Dynein</keyword>
<accession>A0A0F7UTP6</accession>
<dbReference type="Gene3D" id="3.30.740.10">
    <property type="entry name" value="Protein Inhibitor Of Neuronal Nitric Oxide Synthase"/>
    <property type="match status" value="1"/>
</dbReference>
<comment type="similarity">
    <text evidence="1">Belongs to the dynein light chain family.</text>
</comment>
<dbReference type="AlphaFoldDB" id="A0A0F7UTP6"/>
<proteinExistence type="inferred from homology"/>
<reference evidence="2" key="1">
    <citation type="journal article" date="2015" name="PLoS ONE">
        <title>Comprehensive Evaluation of Toxoplasma gondii VEG and Neospora caninum LIV Genomes with Tachyzoite Stage Transcriptome and Proteome Defines Novel Transcript Features.</title>
        <authorList>
            <person name="Ramaprasad A."/>
            <person name="Mourier T."/>
            <person name="Naeem R."/>
            <person name="Malas T.B."/>
            <person name="Moussa E."/>
            <person name="Panigrahi A."/>
            <person name="Vermont S.J."/>
            <person name="Otto T.D."/>
            <person name="Wastling J."/>
            <person name="Pain A."/>
        </authorList>
    </citation>
    <scope>NUCLEOTIDE SEQUENCE</scope>
    <source>
        <strain evidence="2">VEG</strain>
    </source>
</reference>
<dbReference type="PANTHER" id="PTHR11886:SF35">
    <property type="entry name" value="DYNEIN LIGHT CHAIN"/>
    <property type="match status" value="1"/>
</dbReference>
<evidence type="ECO:0000256" key="1">
    <source>
        <dbReference type="RuleBase" id="RU365010"/>
    </source>
</evidence>